<name>A0AAV8C374_9POAL</name>
<feature type="region of interest" description="Disordered" evidence="1">
    <location>
        <begin position="715"/>
        <end position="810"/>
    </location>
</feature>
<keyword evidence="4" id="KW-1185">Reference proteome</keyword>
<feature type="compositionally biased region" description="Low complexity" evidence="1">
    <location>
        <begin position="555"/>
        <end position="568"/>
    </location>
</feature>
<dbReference type="InterPro" id="IPR000313">
    <property type="entry name" value="PWWP_dom"/>
</dbReference>
<feature type="region of interest" description="Disordered" evidence="1">
    <location>
        <begin position="542"/>
        <end position="585"/>
    </location>
</feature>
<proteinExistence type="predicted"/>
<evidence type="ECO:0000256" key="1">
    <source>
        <dbReference type="SAM" id="MobiDB-lite"/>
    </source>
</evidence>
<feature type="compositionally biased region" description="Basic and acidic residues" evidence="1">
    <location>
        <begin position="336"/>
        <end position="348"/>
    </location>
</feature>
<feature type="compositionally biased region" description="Basic and acidic residues" evidence="1">
    <location>
        <begin position="575"/>
        <end position="585"/>
    </location>
</feature>
<dbReference type="PROSITE" id="PS50812">
    <property type="entry name" value="PWWP"/>
    <property type="match status" value="1"/>
</dbReference>
<feature type="region of interest" description="Disordered" evidence="1">
    <location>
        <begin position="614"/>
        <end position="635"/>
    </location>
</feature>
<evidence type="ECO:0000313" key="4">
    <source>
        <dbReference type="Proteomes" id="UP001140206"/>
    </source>
</evidence>
<reference evidence="3" key="1">
    <citation type="submission" date="2022-08" db="EMBL/GenBank/DDBJ databases">
        <authorList>
            <person name="Marques A."/>
        </authorList>
    </citation>
    <scope>NUCLEOTIDE SEQUENCE</scope>
    <source>
        <strain evidence="3">RhyPub2mFocal</strain>
        <tissue evidence="3">Leaves</tissue>
    </source>
</reference>
<dbReference type="PANTHER" id="PTHR10688:SF5">
    <property type="entry name" value="PWWP DOMAIN-CONTAINING PROTEIN 1-RELATED"/>
    <property type="match status" value="1"/>
</dbReference>
<dbReference type="PANTHER" id="PTHR10688">
    <property type="entry name" value="PWWP DOMAIN-CONTAINING PROTEIN"/>
    <property type="match status" value="1"/>
</dbReference>
<feature type="compositionally biased region" description="Basic and acidic residues" evidence="1">
    <location>
        <begin position="395"/>
        <end position="417"/>
    </location>
</feature>
<feature type="region of interest" description="Disordered" evidence="1">
    <location>
        <begin position="1"/>
        <end position="24"/>
    </location>
</feature>
<dbReference type="Gene3D" id="2.30.30.140">
    <property type="match status" value="1"/>
</dbReference>
<feature type="compositionally biased region" description="Low complexity" evidence="1">
    <location>
        <begin position="280"/>
        <end position="295"/>
    </location>
</feature>
<dbReference type="AlphaFoldDB" id="A0AAV8C374"/>
<sequence>MASSLDQEATQESESRLQTRPQGEWMHGLQAGDMVWGKVKSHPWWPGHVFNESFAGGSVRKTRHTEGRKPNSVLVAFFGDSSYGWFDPSELVPFSPHFSDLSTQANYKSFVNAVSEASDEVSRRGALAVTCKCRDESNFAPTGVENYVFVDVPGFERGGIYSLGQIEEARKMFDPVNAARFVTDMALGPVDAAAAYSNGEDVVTFMKLRAMMVGYRRAVFEENDETYAQAFGVDPAKANRSVGSDTQLQKRERFTQRAVPLSGELKIAETLGGSNKKRPASSSSSSASASASAKPTKSKQKPKPKPLSQTQHQPRFKSTPSKKAAAAVASAASSDDDNKYLLKRRDDAGPNTTPTSLPDLQYPLPVPDQPDTSFLVTPAVESADVAGADDTYVLQRREKKDEPEEREKKPGVKEKPLQKRKKLEGQSGAGSGVKSEGEDGSMEKKRKKKKNKKPVDFSSMDLDTTQVVGDLRLLALEPLYGKERDAALPVRNLILNFRFNVYQKGKEGKVNQVASGKSDVATAEKLKLKKEKKVMAAMASKQLVKKQGLKKPDDSSPSPGAGPASSPSVIGRKRGPSDRQEELIVKKQKKLDKIKALATEKKAALASASKVVEEEKKKEIKAPKPEAPPAPKVPSPTALMMKFPLKTALPTIATLKAKLARFGQIDLSNTRVYWNSHMCKVTFRFKEDAKAALNYVNSNEIFGQSKVQYYIRELDPPPSQEAGSDSRAPVEPVSVRSGNRTGPEPIETRPRPPLLTQPPKSILKKPGEDSGASAVAGNGPRVTFMLDRSNSTNSRAEPSKAIGADGGSGTNNLAALPPPPPLASRPLLVNPVHPPFDVRHLPPPPPLLAARPGSAQWGSERSLPHGPVGPGLFDPVQPTRNGPFGGFEERKKEVDISVQLLSLLRKCSDIVAKVQNSLGYMPYHPL</sequence>
<dbReference type="CDD" id="cd05162">
    <property type="entry name" value="PWWP"/>
    <property type="match status" value="1"/>
</dbReference>
<feature type="compositionally biased region" description="Low complexity" evidence="1">
    <location>
        <begin position="324"/>
        <end position="333"/>
    </location>
</feature>
<dbReference type="SUPFAM" id="SSF63748">
    <property type="entry name" value="Tudor/PWWP/MBT"/>
    <property type="match status" value="1"/>
</dbReference>
<dbReference type="InterPro" id="IPR052657">
    <property type="entry name" value="PDP_family_Arabidopsis"/>
</dbReference>
<feature type="region of interest" description="Disordered" evidence="1">
    <location>
        <begin position="238"/>
        <end position="461"/>
    </location>
</feature>
<dbReference type="Proteomes" id="UP001140206">
    <property type="component" value="Chromosome 5"/>
</dbReference>
<organism evidence="3 4">
    <name type="scientific">Rhynchospora pubera</name>
    <dbReference type="NCBI Taxonomy" id="906938"/>
    <lineage>
        <taxon>Eukaryota</taxon>
        <taxon>Viridiplantae</taxon>
        <taxon>Streptophyta</taxon>
        <taxon>Embryophyta</taxon>
        <taxon>Tracheophyta</taxon>
        <taxon>Spermatophyta</taxon>
        <taxon>Magnoliopsida</taxon>
        <taxon>Liliopsida</taxon>
        <taxon>Poales</taxon>
        <taxon>Cyperaceae</taxon>
        <taxon>Cyperoideae</taxon>
        <taxon>Rhynchosporeae</taxon>
        <taxon>Rhynchospora</taxon>
    </lineage>
</organism>
<evidence type="ECO:0000313" key="3">
    <source>
        <dbReference type="EMBL" id="KAJ4749958.1"/>
    </source>
</evidence>
<gene>
    <name evidence="3" type="ORF">LUZ62_084363</name>
</gene>
<comment type="caution">
    <text evidence="3">The sequence shown here is derived from an EMBL/GenBank/DDBJ whole genome shotgun (WGS) entry which is preliminary data.</text>
</comment>
<feature type="compositionally biased region" description="Polar residues" evidence="1">
    <location>
        <begin position="1"/>
        <end position="21"/>
    </location>
</feature>
<protein>
    <recommendedName>
        <fullName evidence="2">PWWP domain-containing protein</fullName>
    </recommendedName>
</protein>
<feature type="domain" description="PWWP" evidence="2">
    <location>
        <begin position="31"/>
        <end position="97"/>
    </location>
</feature>
<dbReference type="EMBL" id="JAMFTS010000005">
    <property type="protein sequence ID" value="KAJ4749958.1"/>
    <property type="molecule type" value="Genomic_DNA"/>
</dbReference>
<dbReference type="SMART" id="SM00293">
    <property type="entry name" value="PWWP"/>
    <property type="match status" value="1"/>
</dbReference>
<accession>A0AAV8C374</accession>
<feature type="compositionally biased region" description="Basic and acidic residues" evidence="1">
    <location>
        <begin position="614"/>
        <end position="624"/>
    </location>
</feature>
<feature type="compositionally biased region" description="Polar residues" evidence="1">
    <location>
        <begin position="309"/>
        <end position="321"/>
    </location>
</feature>
<feature type="compositionally biased region" description="Pro residues" evidence="1">
    <location>
        <begin position="625"/>
        <end position="634"/>
    </location>
</feature>
<evidence type="ECO:0000259" key="2">
    <source>
        <dbReference type="PROSITE" id="PS50812"/>
    </source>
</evidence>
<feature type="region of interest" description="Disordered" evidence="1">
    <location>
        <begin position="851"/>
        <end position="889"/>
    </location>
</feature>
<dbReference type="Pfam" id="PF00855">
    <property type="entry name" value="PWWP"/>
    <property type="match status" value="1"/>
</dbReference>